<feature type="domain" description="RNase III" evidence="4">
    <location>
        <begin position="153"/>
        <end position="281"/>
    </location>
</feature>
<keyword evidence="3" id="KW-1133">Transmembrane helix</keyword>
<evidence type="ECO:0000313" key="5">
    <source>
        <dbReference type="EMBL" id="KAK7823120.1"/>
    </source>
</evidence>
<dbReference type="AlphaFoldDB" id="A0AAW0J953"/>
<dbReference type="InterPro" id="IPR000999">
    <property type="entry name" value="RNase_III_dom"/>
</dbReference>
<evidence type="ECO:0000259" key="4">
    <source>
        <dbReference type="PROSITE" id="PS50142"/>
    </source>
</evidence>
<keyword evidence="3" id="KW-0472">Membrane</keyword>
<reference evidence="5 6" key="1">
    <citation type="journal article" date="2018" name="Sci. Data">
        <title>The draft genome sequence of cork oak.</title>
        <authorList>
            <person name="Ramos A.M."/>
            <person name="Usie A."/>
            <person name="Barbosa P."/>
            <person name="Barros P.M."/>
            <person name="Capote T."/>
            <person name="Chaves I."/>
            <person name="Simoes F."/>
            <person name="Abreu I."/>
            <person name="Carrasquinho I."/>
            <person name="Faro C."/>
            <person name="Guimaraes J.B."/>
            <person name="Mendonca D."/>
            <person name="Nobrega F."/>
            <person name="Rodrigues L."/>
            <person name="Saibo N.J.M."/>
            <person name="Varela M.C."/>
            <person name="Egas C."/>
            <person name="Matos J."/>
            <person name="Miguel C.M."/>
            <person name="Oliveira M.M."/>
            <person name="Ricardo C.P."/>
            <person name="Goncalves S."/>
        </authorList>
    </citation>
    <scope>NUCLEOTIDE SEQUENCE [LARGE SCALE GENOMIC DNA]</scope>
    <source>
        <strain evidence="6">cv. HL8</strain>
    </source>
</reference>
<evidence type="ECO:0000256" key="3">
    <source>
        <dbReference type="SAM" id="Phobius"/>
    </source>
</evidence>
<dbReference type="PANTHER" id="PTHR14950:SF46">
    <property type="entry name" value="ENDORIBONUCLEASE DICER HOMOLOG 3"/>
    <property type="match status" value="1"/>
</dbReference>
<dbReference type="GO" id="GO:0005737">
    <property type="term" value="C:cytoplasm"/>
    <property type="evidence" value="ECO:0007669"/>
    <property type="project" value="TreeGrafter"/>
</dbReference>
<feature type="region of interest" description="Disordered" evidence="2">
    <location>
        <begin position="410"/>
        <end position="451"/>
    </location>
</feature>
<dbReference type="EMBL" id="PKMF04000644">
    <property type="protein sequence ID" value="KAK7823120.1"/>
    <property type="molecule type" value="Genomic_DNA"/>
</dbReference>
<name>A0AAW0J953_QUESU</name>
<keyword evidence="1" id="KW-0378">Hydrolase</keyword>
<accession>A0AAW0J953</accession>
<feature type="transmembrane region" description="Helical" evidence="3">
    <location>
        <begin position="233"/>
        <end position="262"/>
    </location>
</feature>
<organism evidence="5 6">
    <name type="scientific">Quercus suber</name>
    <name type="common">Cork oak</name>
    <dbReference type="NCBI Taxonomy" id="58331"/>
    <lineage>
        <taxon>Eukaryota</taxon>
        <taxon>Viridiplantae</taxon>
        <taxon>Streptophyta</taxon>
        <taxon>Embryophyta</taxon>
        <taxon>Tracheophyta</taxon>
        <taxon>Spermatophyta</taxon>
        <taxon>Magnoliopsida</taxon>
        <taxon>eudicotyledons</taxon>
        <taxon>Gunneridae</taxon>
        <taxon>Pentapetalae</taxon>
        <taxon>rosids</taxon>
        <taxon>fabids</taxon>
        <taxon>Fagales</taxon>
        <taxon>Fagaceae</taxon>
        <taxon>Quercus</taxon>
    </lineage>
</organism>
<dbReference type="PANTHER" id="PTHR14950">
    <property type="entry name" value="DICER-RELATED"/>
    <property type="match status" value="1"/>
</dbReference>
<dbReference type="GO" id="GO:0030422">
    <property type="term" value="P:siRNA processing"/>
    <property type="evidence" value="ECO:0007669"/>
    <property type="project" value="TreeGrafter"/>
</dbReference>
<dbReference type="GO" id="GO:0003723">
    <property type="term" value="F:RNA binding"/>
    <property type="evidence" value="ECO:0007669"/>
    <property type="project" value="TreeGrafter"/>
</dbReference>
<evidence type="ECO:0000256" key="1">
    <source>
        <dbReference type="ARBA" id="ARBA00022801"/>
    </source>
</evidence>
<dbReference type="SUPFAM" id="SSF69065">
    <property type="entry name" value="RNase III domain-like"/>
    <property type="match status" value="1"/>
</dbReference>
<dbReference type="CDD" id="cd00593">
    <property type="entry name" value="RIBOc"/>
    <property type="match status" value="1"/>
</dbReference>
<proteinExistence type="predicted"/>
<keyword evidence="3" id="KW-0812">Transmembrane</keyword>
<dbReference type="SMART" id="SM00535">
    <property type="entry name" value="RIBOc"/>
    <property type="match status" value="1"/>
</dbReference>
<protein>
    <submittedName>
        <fullName evidence="5">Endoribonuclease dicer like protein 3</fullName>
    </submittedName>
</protein>
<dbReference type="GO" id="GO:0004525">
    <property type="term" value="F:ribonuclease III activity"/>
    <property type="evidence" value="ECO:0007669"/>
    <property type="project" value="InterPro"/>
</dbReference>
<comment type="caution">
    <text evidence="5">The sequence shown here is derived from an EMBL/GenBank/DDBJ whole genome shotgun (WGS) entry which is preliminary data.</text>
</comment>
<evidence type="ECO:0000256" key="2">
    <source>
        <dbReference type="SAM" id="MobiDB-lite"/>
    </source>
</evidence>
<dbReference type="PROSITE" id="PS50142">
    <property type="entry name" value="RNASE_3_2"/>
    <property type="match status" value="1"/>
</dbReference>
<dbReference type="GO" id="GO:0005634">
    <property type="term" value="C:nucleus"/>
    <property type="evidence" value="ECO:0007669"/>
    <property type="project" value="TreeGrafter"/>
</dbReference>
<feature type="compositionally biased region" description="Low complexity" evidence="2">
    <location>
        <begin position="415"/>
        <end position="428"/>
    </location>
</feature>
<dbReference type="Gene3D" id="1.10.1520.10">
    <property type="entry name" value="Ribonuclease III domain"/>
    <property type="match status" value="1"/>
</dbReference>
<dbReference type="Proteomes" id="UP000237347">
    <property type="component" value="Unassembled WGS sequence"/>
</dbReference>
<sequence>MNPPTPDRPYHIYHRSQSCQKIVVYPQGSNLRDVRVFVNWNTGIVTVEAKIDSEISHFPMEIRLPPGFYDQNSLGFNVFGSEQIVIDFPFAGNGSWVPIRRLGYICDSAFDPRRWVAPGQRSLWPVPCKCGVDTPEEAITHASQQELGVGYCYQSYTDIDPGKLIDLRSASVNNESFAQAAVRLNLHQDLQHCSGLLLCQLTEYVKSISESHADGSLQGPKGPKLCKSFGSEFYIDLLLCGLVAIIFLFMISLFICMTIFLLQALGDMVESIAGAILLDTKLNLNEVWRIYKPLLSPIVTPDKLELHPFRKMKELCASRGYFIKEKFIKKGDIVHAELSLQLKGVLLIGEGYEGEKKIARGEAACHLFKKLERKLDAVHIDDSTASYMEIDLCDQLTDENFSELGINKKRKSTEDQLTSESTSLSSPTNDCSNKDCSPDSGTPGDARADKKSALDSAALAMLYELERQGKLVVGGS</sequence>
<dbReference type="InterPro" id="IPR036389">
    <property type="entry name" value="RNase_III_sf"/>
</dbReference>
<keyword evidence="6" id="KW-1185">Reference proteome</keyword>
<evidence type="ECO:0000313" key="6">
    <source>
        <dbReference type="Proteomes" id="UP000237347"/>
    </source>
</evidence>
<gene>
    <name evidence="5" type="primary">DCL3_4</name>
    <name evidence="5" type="ORF">CFP56_035884</name>
</gene>